<organism evidence="2 3">
    <name type="scientific">Limnoglobus roseus</name>
    <dbReference type="NCBI Taxonomy" id="2598579"/>
    <lineage>
        <taxon>Bacteria</taxon>
        <taxon>Pseudomonadati</taxon>
        <taxon>Planctomycetota</taxon>
        <taxon>Planctomycetia</taxon>
        <taxon>Gemmatales</taxon>
        <taxon>Gemmataceae</taxon>
        <taxon>Limnoglobus</taxon>
    </lineage>
</organism>
<accession>A0A5C1AHD4</accession>
<protein>
    <submittedName>
        <fullName evidence="2">Uncharacterized protein</fullName>
    </submittedName>
</protein>
<proteinExistence type="predicted"/>
<feature type="region of interest" description="Disordered" evidence="1">
    <location>
        <begin position="67"/>
        <end position="87"/>
    </location>
</feature>
<evidence type="ECO:0000313" key="2">
    <source>
        <dbReference type="EMBL" id="QEL17577.1"/>
    </source>
</evidence>
<dbReference type="AlphaFoldDB" id="A0A5C1AHD4"/>
<sequence>MAGDTGKGVRHKSIALQSNSAEGGVMYSDDELRSLRAVDAYKAKNRVKFPTAVDLLRVAVQVGYRPPEDVPHFEPAVHNPADPLVRS</sequence>
<dbReference type="EMBL" id="CP042425">
    <property type="protein sequence ID" value="QEL17577.1"/>
    <property type="molecule type" value="Genomic_DNA"/>
</dbReference>
<evidence type="ECO:0000313" key="3">
    <source>
        <dbReference type="Proteomes" id="UP000324974"/>
    </source>
</evidence>
<keyword evidence="3" id="KW-1185">Reference proteome</keyword>
<dbReference type="RefSeq" id="WP_149112169.1">
    <property type="nucleotide sequence ID" value="NZ_CP042425.1"/>
</dbReference>
<evidence type="ECO:0000256" key="1">
    <source>
        <dbReference type="SAM" id="MobiDB-lite"/>
    </source>
</evidence>
<reference evidence="3" key="1">
    <citation type="submission" date="2019-08" db="EMBL/GenBank/DDBJ databases">
        <title>Limnoglobus roseus gen. nov., sp. nov., a novel freshwater planctomycete with a giant genome from the family Gemmataceae.</title>
        <authorList>
            <person name="Kulichevskaya I.S."/>
            <person name="Naumoff D.G."/>
            <person name="Miroshnikov K."/>
            <person name="Ivanova A."/>
            <person name="Philippov D.A."/>
            <person name="Hakobyan A."/>
            <person name="Rijpstra I.C."/>
            <person name="Sinninghe Damste J.S."/>
            <person name="Liesack W."/>
            <person name="Dedysh S.N."/>
        </authorList>
    </citation>
    <scope>NUCLEOTIDE SEQUENCE [LARGE SCALE GENOMIC DNA]</scope>
    <source>
        <strain evidence="3">PX52</strain>
    </source>
</reference>
<gene>
    <name evidence="2" type="ORF">PX52LOC_04573</name>
</gene>
<dbReference type="Proteomes" id="UP000324974">
    <property type="component" value="Chromosome"/>
</dbReference>
<dbReference type="KEGG" id="lrs:PX52LOC_04573"/>
<name>A0A5C1AHD4_9BACT</name>